<reference evidence="2" key="2">
    <citation type="journal article" date="2015" name="Fish Shellfish Immunol.">
        <title>Early steps in the European eel (Anguilla anguilla)-Vibrio vulnificus interaction in the gills: Role of the RtxA13 toxin.</title>
        <authorList>
            <person name="Callol A."/>
            <person name="Pajuelo D."/>
            <person name="Ebbesson L."/>
            <person name="Teles M."/>
            <person name="MacKenzie S."/>
            <person name="Amaro C."/>
        </authorList>
    </citation>
    <scope>NUCLEOTIDE SEQUENCE</scope>
</reference>
<proteinExistence type="predicted"/>
<dbReference type="EMBL" id="GBXM01010417">
    <property type="protein sequence ID" value="JAH98160.1"/>
    <property type="molecule type" value="Transcribed_RNA"/>
</dbReference>
<feature type="transmembrane region" description="Helical" evidence="1">
    <location>
        <begin position="89"/>
        <end position="107"/>
    </location>
</feature>
<dbReference type="AlphaFoldDB" id="A0A0E9X8H2"/>
<protein>
    <submittedName>
        <fullName evidence="2">Uncharacterized protein</fullName>
    </submittedName>
</protein>
<keyword evidence="1" id="KW-0472">Membrane</keyword>
<evidence type="ECO:0000256" key="1">
    <source>
        <dbReference type="SAM" id="Phobius"/>
    </source>
</evidence>
<keyword evidence="1" id="KW-0812">Transmembrane</keyword>
<organism evidence="2">
    <name type="scientific">Anguilla anguilla</name>
    <name type="common">European freshwater eel</name>
    <name type="synonym">Muraena anguilla</name>
    <dbReference type="NCBI Taxonomy" id="7936"/>
    <lineage>
        <taxon>Eukaryota</taxon>
        <taxon>Metazoa</taxon>
        <taxon>Chordata</taxon>
        <taxon>Craniata</taxon>
        <taxon>Vertebrata</taxon>
        <taxon>Euteleostomi</taxon>
        <taxon>Actinopterygii</taxon>
        <taxon>Neopterygii</taxon>
        <taxon>Teleostei</taxon>
        <taxon>Anguilliformes</taxon>
        <taxon>Anguillidae</taxon>
        <taxon>Anguilla</taxon>
    </lineage>
</organism>
<sequence length="118" mass="14143">MMQLLLLMSGVRAGQVCFLFLFFFSCACNSNLYCTKEQKRNKHKAFQFCIPQGSCKFNIEFLLFRYHFPGLRFNCFILHRSCNLFKVEFFQICLSLLLLLIFFDNFVSWRCLYISFYA</sequence>
<reference evidence="2" key="1">
    <citation type="submission" date="2014-11" db="EMBL/GenBank/DDBJ databases">
        <authorList>
            <person name="Amaro Gonzalez C."/>
        </authorList>
    </citation>
    <scope>NUCLEOTIDE SEQUENCE</scope>
</reference>
<accession>A0A0E9X8H2</accession>
<name>A0A0E9X8H2_ANGAN</name>
<keyword evidence="1" id="KW-1133">Transmembrane helix</keyword>
<evidence type="ECO:0000313" key="2">
    <source>
        <dbReference type="EMBL" id="JAH98160.1"/>
    </source>
</evidence>